<evidence type="ECO:0000256" key="2">
    <source>
        <dbReference type="SAM" id="MobiDB-lite"/>
    </source>
</evidence>
<feature type="compositionally biased region" description="Low complexity" evidence="2">
    <location>
        <begin position="123"/>
        <end position="177"/>
    </location>
</feature>
<comment type="caution">
    <text evidence="5">The sequence shown here is derived from an EMBL/GenBank/DDBJ whole genome shotgun (WGS) entry which is preliminary data.</text>
</comment>
<gene>
    <name evidence="5" type="ORF">N7532_010066</name>
</gene>
<keyword evidence="1 3" id="KW-0732">Signal</keyword>
<dbReference type="EMBL" id="JAPQKI010000010">
    <property type="protein sequence ID" value="KAJ5085295.1"/>
    <property type="molecule type" value="Genomic_DNA"/>
</dbReference>
<keyword evidence="6" id="KW-1185">Reference proteome</keyword>
<evidence type="ECO:0000313" key="6">
    <source>
        <dbReference type="Proteomes" id="UP001149074"/>
    </source>
</evidence>
<dbReference type="InterPro" id="IPR052982">
    <property type="entry name" value="SRP1/TIP1-like"/>
</dbReference>
<dbReference type="GeneID" id="81361536"/>
<dbReference type="Proteomes" id="UP001149074">
    <property type="component" value="Unassembled WGS sequence"/>
</dbReference>
<proteinExistence type="predicted"/>
<sequence length="230" mass="23246">MHFSNVLAVSASLIALGYAADPLAFTSWPKEVAAGKPVTLTWAGATANQPVTLTLRKGSAGDLSDVETITDQAKDGTFTWTPGDNIKEGESYAFQVSQGGQKNYSALLKAVAGQPKAETVSDATQTTDMTTGATTEATAASTTTDATATGAQTTSKPLISSSASGTPSGSPSSTVVSSTVTAAGPMMTNTDVVNGKEASATASMQNVGSVSSFSRELVMGVLGLCVYLVQ</sequence>
<evidence type="ECO:0000256" key="1">
    <source>
        <dbReference type="ARBA" id="ARBA00022729"/>
    </source>
</evidence>
<feature type="region of interest" description="Disordered" evidence="2">
    <location>
        <begin position="115"/>
        <end position="177"/>
    </location>
</feature>
<name>A0A9W9EP23_9EURO</name>
<evidence type="ECO:0000259" key="4">
    <source>
        <dbReference type="Pfam" id="PF10342"/>
    </source>
</evidence>
<evidence type="ECO:0000313" key="5">
    <source>
        <dbReference type="EMBL" id="KAJ5085295.1"/>
    </source>
</evidence>
<dbReference type="PANTHER" id="PTHR40633:SF6">
    <property type="entry name" value="MATRIX PROTEIN, PUTATIVE (AFU_ORTHOLOGUE AFUA_8G05410)-RELATED"/>
    <property type="match status" value="1"/>
</dbReference>
<accession>A0A9W9EP23</accession>
<dbReference type="Pfam" id="PF10342">
    <property type="entry name" value="Kre9_KNH"/>
    <property type="match status" value="1"/>
</dbReference>
<dbReference type="OrthoDB" id="5589325at2759"/>
<feature type="domain" description="Yeast cell wall synthesis Kre9/Knh1-like N-terminal" evidence="4">
    <location>
        <begin position="31"/>
        <end position="105"/>
    </location>
</feature>
<reference evidence="5" key="2">
    <citation type="journal article" date="2023" name="IMA Fungus">
        <title>Comparative genomic study of the Penicillium genus elucidates a diverse pangenome and 15 lateral gene transfer events.</title>
        <authorList>
            <person name="Petersen C."/>
            <person name="Sorensen T."/>
            <person name="Nielsen M.R."/>
            <person name="Sondergaard T.E."/>
            <person name="Sorensen J.L."/>
            <person name="Fitzpatrick D.A."/>
            <person name="Frisvad J.C."/>
            <person name="Nielsen K.L."/>
        </authorList>
    </citation>
    <scope>NUCLEOTIDE SEQUENCE</scope>
    <source>
        <strain evidence="5">IBT 30761</strain>
    </source>
</reference>
<feature type="signal peptide" evidence="3">
    <location>
        <begin position="1"/>
        <end position="19"/>
    </location>
</feature>
<dbReference type="PANTHER" id="PTHR40633">
    <property type="entry name" value="MATRIX PROTEIN, PUTATIVE (AFU_ORTHOLOGUE AFUA_8G05410)-RELATED"/>
    <property type="match status" value="1"/>
</dbReference>
<reference evidence="5" key="1">
    <citation type="submission" date="2022-11" db="EMBL/GenBank/DDBJ databases">
        <authorList>
            <person name="Petersen C."/>
        </authorList>
    </citation>
    <scope>NUCLEOTIDE SEQUENCE</scope>
    <source>
        <strain evidence="5">IBT 30761</strain>
    </source>
</reference>
<feature type="chain" id="PRO_5040771511" description="Yeast cell wall synthesis Kre9/Knh1-like N-terminal domain-containing protein" evidence="3">
    <location>
        <begin position="20"/>
        <end position="230"/>
    </location>
</feature>
<organism evidence="5 6">
    <name type="scientific">Penicillium argentinense</name>
    <dbReference type="NCBI Taxonomy" id="1131581"/>
    <lineage>
        <taxon>Eukaryota</taxon>
        <taxon>Fungi</taxon>
        <taxon>Dikarya</taxon>
        <taxon>Ascomycota</taxon>
        <taxon>Pezizomycotina</taxon>
        <taxon>Eurotiomycetes</taxon>
        <taxon>Eurotiomycetidae</taxon>
        <taxon>Eurotiales</taxon>
        <taxon>Aspergillaceae</taxon>
        <taxon>Penicillium</taxon>
    </lineage>
</organism>
<evidence type="ECO:0000256" key="3">
    <source>
        <dbReference type="SAM" id="SignalP"/>
    </source>
</evidence>
<dbReference type="AlphaFoldDB" id="A0A9W9EP23"/>
<protein>
    <recommendedName>
        <fullName evidence="4">Yeast cell wall synthesis Kre9/Knh1-like N-terminal domain-containing protein</fullName>
    </recommendedName>
</protein>
<dbReference type="InterPro" id="IPR018466">
    <property type="entry name" value="Kre9/Knh1-like_N"/>
</dbReference>
<dbReference type="RefSeq" id="XP_056469973.1">
    <property type="nucleotide sequence ID" value="XM_056622557.1"/>
</dbReference>